<dbReference type="SUPFAM" id="SSF53955">
    <property type="entry name" value="Lysozyme-like"/>
    <property type="match status" value="1"/>
</dbReference>
<organism evidence="2 3">
    <name type="scientific">Isoalcanivorax pacificus W11-5</name>
    <dbReference type="NCBI Taxonomy" id="391936"/>
    <lineage>
        <taxon>Bacteria</taxon>
        <taxon>Pseudomonadati</taxon>
        <taxon>Pseudomonadota</taxon>
        <taxon>Gammaproteobacteria</taxon>
        <taxon>Oceanospirillales</taxon>
        <taxon>Alcanivoracaceae</taxon>
        <taxon>Isoalcanivorax</taxon>
    </lineage>
</organism>
<dbReference type="AlphaFoldDB" id="A0A0B4XN19"/>
<gene>
    <name evidence="2" type="ORF">S7S_06505</name>
</gene>
<dbReference type="InterPro" id="IPR023346">
    <property type="entry name" value="Lysozyme-like_dom_sf"/>
</dbReference>
<feature type="domain" description="Transglycosylase SLT" evidence="1">
    <location>
        <begin position="3"/>
        <end position="182"/>
    </location>
</feature>
<name>A0A0B4XN19_9GAMM</name>
<dbReference type="Proteomes" id="UP000006764">
    <property type="component" value="Chromosome"/>
</dbReference>
<evidence type="ECO:0000259" key="1">
    <source>
        <dbReference type="Pfam" id="PF19489"/>
    </source>
</evidence>
<sequence>MTLGSGCAMSPPENVDNACAIFDQRGGLFNNWQRYAKNTEKEFGVPVPILMATIYQESRFQPRARPPRTKLLGFIPWRRPSNAFGYPQALNSTWDWYQEATGKSFARRSKFKDAVHFVGWYHDQSHRRNGIAKTDAYNLYLAYYAGHGGYARGTYRNNRGMLNSAARVASMAQTYDSQLRGCGRR</sequence>
<accession>A0A0B4XN19</accession>
<dbReference type="Pfam" id="PF19489">
    <property type="entry name" value="SLT_4"/>
    <property type="match status" value="1"/>
</dbReference>
<dbReference type="HOGENOM" id="CLU_094963_0_0_6"/>
<dbReference type="STRING" id="391936.S7S_06505"/>
<keyword evidence="3" id="KW-1185">Reference proteome</keyword>
<proteinExistence type="predicted"/>
<evidence type="ECO:0000313" key="3">
    <source>
        <dbReference type="Proteomes" id="UP000006764"/>
    </source>
</evidence>
<dbReference type="Gene3D" id="1.10.530.10">
    <property type="match status" value="1"/>
</dbReference>
<evidence type="ECO:0000313" key="2">
    <source>
        <dbReference type="EMBL" id="AJD47717.1"/>
    </source>
</evidence>
<reference evidence="2 3" key="1">
    <citation type="journal article" date="2012" name="J. Bacteriol.">
        <title>Genome sequence of an alkane-degrading bacterium, Alcanivorax pacificus type strain W11-5, isolated from deep sea sediment.</title>
        <authorList>
            <person name="Lai Q."/>
            <person name="Shao Z."/>
        </authorList>
    </citation>
    <scope>NUCLEOTIDE SEQUENCE [LARGE SCALE GENOMIC DNA]</scope>
    <source>
        <strain evidence="2 3">W11-5</strain>
    </source>
</reference>
<dbReference type="InterPro" id="IPR045795">
    <property type="entry name" value="SLT_4"/>
</dbReference>
<dbReference type="KEGG" id="apac:S7S_06505"/>
<dbReference type="EMBL" id="CP004387">
    <property type="protein sequence ID" value="AJD47717.1"/>
    <property type="molecule type" value="Genomic_DNA"/>
</dbReference>
<protein>
    <recommendedName>
        <fullName evidence="1">Transglycosylase SLT domain-containing protein</fullName>
    </recommendedName>
</protein>